<evidence type="ECO:0000256" key="1">
    <source>
        <dbReference type="SAM" id="MobiDB-lite"/>
    </source>
</evidence>
<feature type="region of interest" description="Disordered" evidence="1">
    <location>
        <begin position="1"/>
        <end position="24"/>
    </location>
</feature>
<proteinExistence type="predicted"/>
<dbReference type="EMBL" id="BGZK01000010">
    <property type="protein sequence ID" value="GBP03377.1"/>
    <property type="molecule type" value="Genomic_DNA"/>
</dbReference>
<accession>A0A4C1SPX4</accession>
<protein>
    <submittedName>
        <fullName evidence="2">Uncharacterized protein</fullName>
    </submittedName>
</protein>
<sequence>MRRDASSLRKANGSSWPDAAGLSTSRGVRRWMRPRGKPGMITLLYWNVMSLGVAQCELETSNHHCIGVGAAKACEADDLKDSYSYGMIKGFV</sequence>
<evidence type="ECO:0000313" key="2">
    <source>
        <dbReference type="EMBL" id="GBP03377.1"/>
    </source>
</evidence>
<keyword evidence="3" id="KW-1185">Reference proteome</keyword>
<gene>
    <name evidence="2" type="ORF">EVAR_101765_1</name>
</gene>
<dbReference type="Proteomes" id="UP000299102">
    <property type="component" value="Unassembled WGS sequence"/>
</dbReference>
<comment type="caution">
    <text evidence="2">The sequence shown here is derived from an EMBL/GenBank/DDBJ whole genome shotgun (WGS) entry which is preliminary data.</text>
</comment>
<evidence type="ECO:0000313" key="3">
    <source>
        <dbReference type="Proteomes" id="UP000299102"/>
    </source>
</evidence>
<reference evidence="2 3" key="1">
    <citation type="journal article" date="2019" name="Commun. Biol.">
        <title>The bagworm genome reveals a unique fibroin gene that provides high tensile strength.</title>
        <authorList>
            <person name="Kono N."/>
            <person name="Nakamura H."/>
            <person name="Ohtoshi R."/>
            <person name="Tomita M."/>
            <person name="Numata K."/>
            <person name="Arakawa K."/>
        </authorList>
    </citation>
    <scope>NUCLEOTIDE SEQUENCE [LARGE SCALE GENOMIC DNA]</scope>
</reference>
<organism evidence="2 3">
    <name type="scientific">Eumeta variegata</name>
    <name type="common">Bagworm moth</name>
    <name type="synonym">Eumeta japonica</name>
    <dbReference type="NCBI Taxonomy" id="151549"/>
    <lineage>
        <taxon>Eukaryota</taxon>
        <taxon>Metazoa</taxon>
        <taxon>Ecdysozoa</taxon>
        <taxon>Arthropoda</taxon>
        <taxon>Hexapoda</taxon>
        <taxon>Insecta</taxon>
        <taxon>Pterygota</taxon>
        <taxon>Neoptera</taxon>
        <taxon>Endopterygota</taxon>
        <taxon>Lepidoptera</taxon>
        <taxon>Glossata</taxon>
        <taxon>Ditrysia</taxon>
        <taxon>Tineoidea</taxon>
        <taxon>Psychidae</taxon>
        <taxon>Oiketicinae</taxon>
        <taxon>Eumeta</taxon>
    </lineage>
</organism>
<dbReference type="AlphaFoldDB" id="A0A4C1SPX4"/>
<name>A0A4C1SPX4_EUMVA</name>